<protein>
    <submittedName>
        <fullName evidence="2">Uncharacterized protein</fullName>
    </submittedName>
</protein>
<name>A0ABD3H4G2_9MARC</name>
<feature type="region of interest" description="Disordered" evidence="1">
    <location>
        <begin position="302"/>
        <end position="354"/>
    </location>
</feature>
<accession>A0ABD3H4G2</accession>
<comment type="caution">
    <text evidence="2">The sequence shown here is derived from an EMBL/GenBank/DDBJ whole genome shotgun (WGS) entry which is preliminary data.</text>
</comment>
<dbReference type="Proteomes" id="UP001633002">
    <property type="component" value="Unassembled WGS sequence"/>
</dbReference>
<dbReference type="AlphaFoldDB" id="A0ABD3H4G2"/>
<reference evidence="2 3" key="1">
    <citation type="submission" date="2024-09" db="EMBL/GenBank/DDBJ databases">
        <title>Chromosome-scale assembly of Riccia sorocarpa.</title>
        <authorList>
            <person name="Paukszto L."/>
        </authorList>
    </citation>
    <scope>NUCLEOTIDE SEQUENCE [LARGE SCALE GENOMIC DNA]</scope>
    <source>
        <strain evidence="2">LP-2024</strain>
        <tissue evidence="2">Aerial parts of the thallus</tissue>
    </source>
</reference>
<evidence type="ECO:0000256" key="1">
    <source>
        <dbReference type="SAM" id="MobiDB-lite"/>
    </source>
</evidence>
<evidence type="ECO:0000313" key="2">
    <source>
        <dbReference type="EMBL" id="KAL3685235.1"/>
    </source>
</evidence>
<feature type="compositionally biased region" description="Basic residues" evidence="1">
    <location>
        <begin position="343"/>
        <end position="354"/>
    </location>
</feature>
<organism evidence="2 3">
    <name type="scientific">Riccia sorocarpa</name>
    <dbReference type="NCBI Taxonomy" id="122646"/>
    <lineage>
        <taxon>Eukaryota</taxon>
        <taxon>Viridiplantae</taxon>
        <taxon>Streptophyta</taxon>
        <taxon>Embryophyta</taxon>
        <taxon>Marchantiophyta</taxon>
        <taxon>Marchantiopsida</taxon>
        <taxon>Marchantiidae</taxon>
        <taxon>Marchantiales</taxon>
        <taxon>Ricciaceae</taxon>
        <taxon>Riccia</taxon>
    </lineage>
</organism>
<evidence type="ECO:0000313" key="3">
    <source>
        <dbReference type="Proteomes" id="UP001633002"/>
    </source>
</evidence>
<feature type="region of interest" description="Disordered" evidence="1">
    <location>
        <begin position="237"/>
        <end position="269"/>
    </location>
</feature>
<proteinExistence type="predicted"/>
<keyword evidence="3" id="KW-1185">Reference proteome</keyword>
<dbReference type="EMBL" id="JBJQOH010000006">
    <property type="protein sequence ID" value="KAL3685235.1"/>
    <property type="molecule type" value="Genomic_DNA"/>
</dbReference>
<feature type="compositionally biased region" description="Low complexity" evidence="1">
    <location>
        <begin position="302"/>
        <end position="316"/>
    </location>
</feature>
<sequence length="354" mass="39375">MNGIGRPTGMSRATVRVRVVEVCSRGDGKYWYPACAFKLRDRGSNGERLCCRKLPLHDSTPVRGHICGSAGVFLQRHFYVRLGDESVASYQIEDLPECLVFQAGEMLTGCKPNDVEQLRPEEATSILCCRLRGEWSMGLEVNRGPSGVELKVKSAKCIELAVVEHDEPKLPDRLLVYHGWGQQVGTGLPILQEEKPRPTLSDVTTQLMLTEAAVDRTEHDHEAGARQSQHRFGFLSSAAYSNPHDNPVNDQGGENDGGPKENEVSADSDDDLLQYRRRFVARVLCRFPQAAAARRQVLVLRDSESDSGVDSGVDSEAQPLVKKPRHEDGESTASLSRRELPVRHRNPPNRFTPR</sequence>
<gene>
    <name evidence="2" type="ORF">R1sor_003257</name>
</gene>